<evidence type="ECO:0000313" key="1">
    <source>
        <dbReference type="EMBL" id="KWZ76498.1"/>
    </source>
</evidence>
<comment type="caution">
    <text evidence="1">The sequence shown here is derived from an EMBL/GenBank/DDBJ whole genome shotgun (WGS) entry which is preliminary data.</text>
</comment>
<sequence>MFRERAQTLVAKKDWLTIHIGSIRLSFLAKTAGKRQRALFRCFFALCLHRYFLKAKFF</sequence>
<evidence type="ECO:0000313" key="2">
    <source>
        <dbReference type="Proteomes" id="UP000070376"/>
    </source>
</evidence>
<name>A0A133KAA7_HEYCO</name>
<gene>
    <name evidence="1" type="ORF">HMPREF3213_03748</name>
</gene>
<dbReference type="Proteomes" id="UP000070376">
    <property type="component" value="Unassembled WGS sequence"/>
</dbReference>
<dbReference type="EMBL" id="LRPN01000197">
    <property type="protein sequence ID" value="KWZ76498.1"/>
    <property type="molecule type" value="Genomic_DNA"/>
</dbReference>
<accession>A0A133KAA7</accession>
<organism evidence="1 2">
    <name type="scientific">Heyndrickxia coagulans</name>
    <name type="common">Weizmannia coagulans</name>
    <dbReference type="NCBI Taxonomy" id="1398"/>
    <lineage>
        <taxon>Bacteria</taxon>
        <taxon>Bacillati</taxon>
        <taxon>Bacillota</taxon>
        <taxon>Bacilli</taxon>
        <taxon>Bacillales</taxon>
        <taxon>Bacillaceae</taxon>
        <taxon>Heyndrickxia</taxon>
    </lineage>
</organism>
<dbReference type="AlphaFoldDB" id="A0A133KAA7"/>
<reference evidence="2" key="1">
    <citation type="submission" date="2016-01" db="EMBL/GenBank/DDBJ databases">
        <authorList>
            <person name="Mitreva M."/>
            <person name="Pepin K.H."/>
            <person name="Mihindukulasuriya K.A."/>
            <person name="Fulton R."/>
            <person name="Fronick C."/>
            <person name="O'Laughlin M."/>
            <person name="Miner T."/>
            <person name="Herter B."/>
            <person name="Rosa B.A."/>
            <person name="Cordes M."/>
            <person name="Tomlinson C."/>
            <person name="Wollam A."/>
            <person name="Palsikar V.B."/>
            <person name="Mardis E.R."/>
            <person name="Wilson R.K."/>
        </authorList>
    </citation>
    <scope>NUCLEOTIDE SEQUENCE [LARGE SCALE GENOMIC DNA]</scope>
    <source>
        <strain evidence="2">GED7749B</strain>
    </source>
</reference>
<proteinExistence type="predicted"/>
<protein>
    <submittedName>
        <fullName evidence="1">Uncharacterized protein</fullName>
    </submittedName>
</protein>
<dbReference type="PATRIC" id="fig|1398.22.peg.3750"/>